<dbReference type="PANTHER" id="PTHR42998">
    <property type="entry name" value="TYPE I RESTRICTION ENZYME HINDVIIP M PROTEIN-RELATED"/>
    <property type="match status" value="1"/>
</dbReference>
<dbReference type="PANTHER" id="PTHR42998:SF1">
    <property type="entry name" value="TYPE I RESTRICTION ENZYME HINDI METHYLASE SUBUNIT"/>
    <property type="match status" value="1"/>
</dbReference>
<dbReference type="GO" id="GO:0003677">
    <property type="term" value="F:DNA binding"/>
    <property type="evidence" value="ECO:0007669"/>
    <property type="project" value="InterPro"/>
</dbReference>
<evidence type="ECO:0000256" key="2">
    <source>
        <dbReference type="ARBA" id="ARBA00011900"/>
    </source>
</evidence>
<keyword evidence="4 10" id="KW-0808">Transferase</keyword>
<dbReference type="GO" id="GO:0008170">
    <property type="term" value="F:N-methyltransferase activity"/>
    <property type="evidence" value="ECO:0007669"/>
    <property type="project" value="InterPro"/>
</dbReference>
<dbReference type="SUPFAM" id="SSF53335">
    <property type="entry name" value="S-adenosyl-L-methionine-dependent methyltransferases"/>
    <property type="match status" value="1"/>
</dbReference>
<keyword evidence="6" id="KW-0680">Restriction system</keyword>
<dbReference type="AlphaFoldDB" id="A0A4Y6ULR9"/>
<sequence>MPRGRPHKNPEDVTVKKPAAKAKAKATMANLGFEAQMFQAADKLRKNLGASDYKHVVLGLVFLRYISTAFEARHAALMAEDPIAAEDADEYLAENIFWVPVGARWSHLQANARSAGIGKIIDDAMLEIEKANPEQLKGVLPKDYARPSLDSVMLGELIDLIAKIGMGGSDDQALDVLGRVYEYFLGGFAGAEGKRGGEFYTPSSVVRTLVSMIEPYKGRVYDPCCGSGGMFVQSERFVEEHGGKLGDIAIYGQESNHTTWRLAKMNLAVRGIGADIRWNNEGSFLRDELRDLRFDYILANPPFNISDWWNDALEEDPRWTDYGKPPASNANYAWLQHILWHLAPHGVAGVVLANGSMSSNQNNEGEIRRRMVEADVVDCMVALPGQLFYSTQIPACLWLLTRNKKPKDWRDRCGEMLFIDARKLGSMVDRTRRELTDADVAKIAAIYHAWRGEKGAEDYADIAGFCRSVSLEEVAQHGFVLTPGRYVGAEEQEEDSVPFAERFAALEKTLQEQFQQGEALNAKISASLKQIVAEGAE</sequence>
<evidence type="ECO:0000313" key="11">
    <source>
        <dbReference type="Proteomes" id="UP000316313"/>
    </source>
</evidence>
<dbReference type="Pfam" id="PF02384">
    <property type="entry name" value="N6_Mtase"/>
    <property type="match status" value="1"/>
</dbReference>
<dbReference type="InterPro" id="IPR029063">
    <property type="entry name" value="SAM-dependent_MTases_sf"/>
</dbReference>
<protein>
    <recommendedName>
        <fullName evidence="2">site-specific DNA-methyltransferase (adenine-specific)</fullName>
        <ecNumber evidence="2">2.1.1.72</ecNumber>
    </recommendedName>
</protein>
<dbReference type="InterPro" id="IPR052916">
    <property type="entry name" value="Type-I_RE_MTase_Subunit"/>
</dbReference>
<feature type="domain" description="DNA methylase adenine-specific" evidence="8">
    <location>
        <begin position="174"/>
        <end position="495"/>
    </location>
</feature>
<keyword evidence="11" id="KW-1185">Reference proteome</keyword>
<evidence type="ECO:0000313" key="10">
    <source>
        <dbReference type="EMBL" id="QDH16975.1"/>
    </source>
</evidence>
<name>A0A4Y6ULR9_9PROT</name>
<evidence type="ECO:0000256" key="4">
    <source>
        <dbReference type="ARBA" id="ARBA00022679"/>
    </source>
</evidence>
<evidence type="ECO:0000259" key="9">
    <source>
        <dbReference type="Pfam" id="PF12161"/>
    </source>
</evidence>
<accession>A0A4Y6ULR9</accession>
<dbReference type="InterPro" id="IPR038333">
    <property type="entry name" value="T1MK-like_N_sf"/>
</dbReference>
<comment type="catalytic activity">
    <reaction evidence="7">
        <text>a 2'-deoxyadenosine in DNA + S-adenosyl-L-methionine = an N(6)-methyl-2'-deoxyadenosine in DNA + S-adenosyl-L-homocysteine + H(+)</text>
        <dbReference type="Rhea" id="RHEA:15197"/>
        <dbReference type="Rhea" id="RHEA-COMP:12418"/>
        <dbReference type="Rhea" id="RHEA-COMP:12419"/>
        <dbReference type="ChEBI" id="CHEBI:15378"/>
        <dbReference type="ChEBI" id="CHEBI:57856"/>
        <dbReference type="ChEBI" id="CHEBI:59789"/>
        <dbReference type="ChEBI" id="CHEBI:90615"/>
        <dbReference type="ChEBI" id="CHEBI:90616"/>
        <dbReference type="EC" id="2.1.1.72"/>
    </reaction>
</comment>
<dbReference type="REBASE" id="344719">
    <property type="entry name" value="M.SsaAH83ORF4920P"/>
</dbReference>
<dbReference type="EC" id="2.1.1.72" evidence="2"/>
<evidence type="ECO:0000256" key="7">
    <source>
        <dbReference type="ARBA" id="ARBA00047942"/>
    </source>
</evidence>
<evidence type="ECO:0000259" key="8">
    <source>
        <dbReference type="Pfam" id="PF02384"/>
    </source>
</evidence>
<keyword evidence="5" id="KW-0949">S-adenosyl-L-methionine</keyword>
<gene>
    <name evidence="10" type="ORF">E3D00_04920</name>
</gene>
<dbReference type="GO" id="GO:0032259">
    <property type="term" value="P:methylation"/>
    <property type="evidence" value="ECO:0007669"/>
    <property type="project" value="UniProtKB-KW"/>
</dbReference>
<organism evidence="10 11">
    <name type="scientific">Swingsia samuiensis</name>
    <dbReference type="NCBI Taxonomy" id="1293412"/>
    <lineage>
        <taxon>Bacteria</taxon>
        <taxon>Pseudomonadati</taxon>
        <taxon>Pseudomonadota</taxon>
        <taxon>Alphaproteobacteria</taxon>
        <taxon>Acetobacterales</taxon>
        <taxon>Acetobacteraceae</taxon>
        <taxon>Swingsia</taxon>
    </lineage>
</organism>
<dbReference type="PROSITE" id="PS00092">
    <property type="entry name" value="N6_MTASE"/>
    <property type="match status" value="1"/>
</dbReference>
<dbReference type="GO" id="GO:0009307">
    <property type="term" value="P:DNA restriction-modification system"/>
    <property type="evidence" value="ECO:0007669"/>
    <property type="project" value="UniProtKB-KW"/>
</dbReference>
<evidence type="ECO:0000256" key="3">
    <source>
        <dbReference type="ARBA" id="ARBA00022603"/>
    </source>
</evidence>
<keyword evidence="3 10" id="KW-0489">Methyltransferase</keyword>
<dbReference type="RefSeq" id="WP_141460462.1">
    <property type="nucleotide sequence ID" value="NZ_CP038141.1"/>
</dbReference>
<dbReference type="InterPro" id="IPR022749">
    <property type="entry name" value="D12N6_MeTrfase_N"/>
</dbReference>
<comment type="similarity">
    <text evidence="1">Belongs to the N(4)/N(6)-methyltransferase family.</text>
</comment>
<evidence type="ECO:0000256" key="6">
    <source>
        <dbReference type="ARBA" id="ARBA00022747"/>
    </source>
</evidence>
<feature type="domain" description="N6 adenine-specific DNA methyltransferase N-terminal" evidence="9">
    <location>
        <begin position="34"/>
        <end position="159"/>
    </location>
</feature>
<dbReference type="Gene3D" id="1.20.1260.30">
    <property type="match status" value="1"/>
</dbReference>
<evidence type="ECO:0000256" key="1">
    <source>
        <dbReference type="ARBA" id="ARBA00006594"/>
    </source>
</evidence>
<dbReference type="Proteomes" id="UP000316313">
    <property type="component" value="Chromosome"/>
</dbReference>
<dbReference type="GO" id="GO:0009007">
    <property type="term" value="F:site-specific DNA-methyltransferase (adenine-specific) activity"/>
    <property type="evidence" value="ECO:0007669"/>
    <property type="project" value="UniProtKB-EC"/>
</dbReference>
<dbReference type="Pfam" id="PF12161">
    <property type="entry name" value="HsdM_N"/>
    <property type="match status" value="1"/>
</dbReference>
<dbReference type="InterPro" id="IPR003356">
    <property type="entry name" value="DNA_methylase_A-5"/>
</dbReference>
<proteinExistence type="inferred from homology"/>
<dbReference type="EMBL" id="CP038141">
    <property type="protein sequence ID" value="QDH16975.1"/>
    <property type="molecule type" value="Genomic_DNA"/>
</dbReference>
<dbReference type="PRINTS" id="PR00507">
    <property type="entry name" value="N12N6MTFRASE"/>
</dbReference>
<dbReference type="KEGG" id="ssam:E3D00_04920"/>
<dbReference type="Gene3D" id="3.40.50.150">
    <property type="entry name" value="Vaccinia Virus protein VP39"/>
    <property type="match status" value="1"/>
</dbReference>
<reference evidence="10 11" key="1">
    <citation type="submission" date="2019-03" db="EMBL/GenBank/DDBJ databases">
        <title>The complete genome sequence of Swingsia samuiensis NBRC107927(T).</title>
        <authorList>
            <person name="Chua K.-O."/>
            <person name="Chan K.-G."/>
            <person name="See-Too W.-S."/>
        </authorList>
    </citation>
    <scope>NUCLEOTIDE SEQUENCE [LARGE SCALE GENOMIC DNA]</scope>
    <source>
        <strain evidence="10 11">AH83</strain>
    </source>
</reference>
<evidence type="ECO:0000256" key="5">
    <source>
        <dbReference type="ARBA" id="ARBA00022691"/>
    </source>
</evidence>
<dbReference type="InterPro" id="IPR002052">
    <property type="entry name" value="DNA_methylase_N6_adenine_CS"/>
</dbReference>
<dbReference type="OrthoDB" id="9806213at2"/>